<dbReference type="InterPro" id="IPR019734">
    <property type="entry name" value="TPR_rpt"/>
</dbReference>
<evidence type="ECO:0000313" key="5">
    <source>
        <dbReference type="Proteomes" id="UP000294641"/>
    </source>
</evidence>
<accession>A0A8B4QAA2</accession>
<keyword evidence="5" id="KW-1185">Reference proteome</keyword>
<dbReference type="RefSeq" id="WP_109350862.1">
    <property type="nucleotide sequence ID" value="NZ_BJUE01000084.1"/>
</dbReference>
<dbReference type="PROSITE" id="PS50005">
    <property type="entry name" value="TPR"/>
    <property type="match status" value="1"/>
</dbReference>
<proteinExistence type="predicted"/>
<dbReference type="AlphaFoldDB" id="A0A8B4QAA2"/>
<dbReference type="SUPFAM" id="SSF48452">
    <property type="entry name" value="TPR-like"/>
    <property type="match status" value="1"/>
</dbReference>
<evidence type="ECO:0000256" key="1">
    <source>
        <dbReference type="PROSITE-ProRule" id="PRU00339"/>
    </source>
</evidence>
<dbReference type="Gene3D" id="1.25.40.10">
    <property type="entry name" value="Tetratricopeptide repeat domain"/>
    <property type="match status" value="1"/>
</dbReference>
<sequence length="121" mass="14585">MDKYNFIVYKALFFELFMMKKKAIDLILSNLYKLNDKREISSLLINLGMIYNKLGEKKKASEYFIKGLSLVEKEKLDYHSDFPKILRIISENSTIEDSKHWERNFRKRIKDDKKFSKCFKV</sequence>
<gene>
    <name evidence="3" type="ORF">DFR61_16212</name>
    <name evidence="2" type="ORF">NCTC10597_01339</name>
</gene>
<comment type="caution">
    <text evidence="2">The sequence shown here is derived from an EMBL/GenBank/DDBJ whole genome shotgun (WGS) entry which is preliminary data.</text>
</comment>
<name>A0A8B4QAA2_9BACL</name>
<protein>
    <recommendedName>
        <fullName evidence="6">Tetratricopeptide repeat protein</fullName>
    </recommendedName>
</protein>
<dbReference type="EMBL" id="UGNP01000001">
    <property type="protein sequence ID" value="STX09650.1"/>
    <property type="molecule type" value="Genomic_DNA"/>
</dbReference>
<dbReference type="SMART" id="SM00028">
    <property type="entry name" value="TPR"/>
    <property type="match status" value="1"/>
</dbReference>
<feature type="repeat" description="TPR" evidence="1">
    <location>
        <begin position="41"/>
        <end position="74"/>
    </location>
</feature>
<evidence type="ECO:0000313" key="3">
    <source>
        <dbReference type="EMBL" id="TDR32620.1"/>
    </source>
</evidence>
<dbReference type="Proteomes" id="UP000254330">
    <property type="component" value="Unassembled WGS sequence"/>
</dbReference>
<keyword evidence="1" id="KW-0802">TPR repeat</keyword>
<dbReference type="EMBL" id="SNZG01000062">
    <property type="protein sequence ID" value="TDR32620.1"/>
    <property type="molecule type" value="Genomic_DNA"/>
</dbReference>
<reference evidence="2 4" key="1">
    <citation type="submission" date="2018-06" db="EMBL/GenBank/DDBJ databases">
        <authorList>
            <consortium name="Pathogen Informatics"/>
            <person name="Doyle S."/>
        </authorList>
    </citation>
    <scope>NUCLEOTIDE SEQUENCE [LARGE SCALE GENOMIC DNA]</scope>
    <source>
        <strain evidence="2 4">NCTC10597</strain>
    </source>
</reference>
<evidence type="ECO:0000313" key="2">
    <source>
        <dbReference type="EMBL" id="STX09650.1"/>
    </source>
</evidence>
<dbReference type="Proteomes" id="UP000294641">
    <property type="component" value="Unassembled WGS sequence"/>
</dbReference>
<dbReference type="OrthoDB" id="2884312at2"/>
<reference evidence="3 5" key="2">
    <citation type="submission" date="2019-03" db="EMBL/GenBank/DDBJ databases">
        <title>Genomic Encyclopedia of Type Strains, Phase IV (KMG-IV): sequencing the most valuable type-strain genomes for metagenomic binning, comparative biology and taxonomic classification.</title>
        <authorList>
            <person name="Goeker M."/>
        </authorList>
    </citation>
    <scope>NUCLEOTIDE SEQUENCE [LARGE SCALE GENOMIC DNA]</scope>
    <source>
        <strain evidence="3 5">DSM 20580</strain>
    </source>
</reference>
<organism evidence="2 4">
    <name type="scientific">Kurthia zopfii</name>
    <dbReference type="NCBI Taxonomy" id="1650"/>
    <lineage>
        <taxon>Bacteria</taxon>
        <taxon>Bacillati</taxon>
        <taxon>Bacillota</taxon>
        <taxon>Bacilli</taxon>
        <taxon>Bacillales</taxon>
        <taxon>Caryophanaceae</taxon>
        <taxon>Kurthia</taxon>
    </lineage>
</organism>
<dbReference type="InterPro" id="IPR011990">
    <property type="entry name" value="TPR-like_helical_dom_sf"/>
</dbReference>
<evidence type="ECO:0008006" key="6">
    <source>
        <dbReference type="Google" id="ProtNLM"/>
    </source>
</evidence>
<evidence type="ECO:0000313" key="4">
    <source>
        <dbReference type="Proteomes" id="UP000254330"/>
    </source>
</evidence>